<dbReference type="EMBL" id="JADKYB010000014">
    <property type="protein sequence ID" value="MBM9507891.1"/>
    <property type="molecule type" value="Genomic_DNA"/>
</dbReference>
<protein>
    <recommendedName>
        <fullName evidence="11">Fibronectin type-III domain-containing protein</fullName>
    </recommendedName>
</protein>
<evidence type="ECO:0000313" key="10">
    <source>
        <dbReference type="Proteomes" id="UP000749040"/>
    </source>
</evidence>
<evidence type="ECO:0000313" key="9">
    <source>
        <dbReference type="EMBL" id="MBM9507891.1"/>
    </source>
</evidence>
<dbReference type="InterPro" id="IPR022790">
    <property type="entry name" value="GH26_dom"/>
</dbReference>
<keyword evidence="4" id="KW-0119">Carbohydrate metabolism</keyword>
<evidence type="ECO:0000256" key="1">
    <source>
        <dbReference type="ARBA" id="ARBA00007754"/>
    </source>
</evidence>
<dbReference type="Gene3D" id="2.60.40.10">
    <property type="entry name" value="Immunoglobulins"/>
    <property type="match status" value="1"/>
</dbReference>
<accession>A0ABS2TX21</accession>
<dbReference type="InterPro" id="IPR036116">
    <property type="entry name" value="FN3_sf"/>
</dbReference>
<comment type="caution">
    <text evidence="9">The sequence shown here is derived from an EMBL/GenBank/DDBJ whole genome shotgun (WGS) entry which is preliminary data.</text>
</comment>
<keyword evidence="6" id="KW-0732">Signal</keyword>
<evidence type="ECO:0000256" key="6">
    <source>
        <dbReference type="SAM" id="SignalP"/>
    </source>
</evidence>
<dbReference type="SUPFAM" id="SSF51445">
    <property type="entry name" value="(Trans)glycosidases"/>
    <property type="match status" value="1"/>
</dbReference>
<comment type="similarity">
    <text evidence="1 5">Belongs to the glycosyl hydrolase 26 family.</text>
</comment>
<keyword evidence="2 5" id="KW-0378">Hydrolase</keyword>
<dbReference type="Gene3D" id="3.20.20.80">
    <property type="entry name" value="Glycosidases"/>
    <property type="match status" value="1"/>
</dbReference>
<dbReference type="SUPFAM" id="SSF49265">
    <property type="entry name" value="Fibronectin type III"/>
    <property type="match status" value="1"/>
</dbReference>
<evidence type="ECO:0000256" key="3">
    <source>
        <dbReference type="ARBA" id="ARBA00023295"/>
    </source>
</evidence>
<dbReference type="InterPro" id="IPR017853">
    <property type="entry name" value="GH"/>
</dbReference>
<organism evidence="9 10">
    <name type="scientific">Actinacidiphila acididurans</name>
    <dbReference type="NCBI Taxonomy" id="2784346"/>
    <lineage>
        <taxon>Bacteria</taxon>
        <taxon>Bacillati</taxon>
        <taxon>Actinomycetota</taxon>
        <taxon>Actinomycetes</taxon>
        <taxon>Kitasatosporales</taxon>
        <taxon>Streptomycetaceae</taxon>
        <taxon>Actinacidiphila</taxon>
    </lineage>
</organism>
<feature type="chain" id="PRO_5045442655" description="Fibronectin type-III domain-containing protein" evidence="6">
    <location>
        <begin position="29"/>
        <end position="675"/>
    </location>
</feature>
<evidence type="ECO:0000256" key="5">
    <source>
        <dbReference type="PROSITE-ProRule" id="PRU01100"/>
    </source>
</evidence>
<keyword evidence="10" id="KW-1185">Reference proteome</keyword>
<feature type="domain" description="GH26" evidence="8">
    <location>
        <begin position="10"/>
        <end position="339"/>
    </location>
</feature>
<evidence type="ECO:0008006" key="11">
    <source>
        <dbReference type="Google" id="ProtNLM"/>
    </source>
</evidence>
<keyword evidence="3 5" id="KW-0326">Glycosidase</keyword>
<feature type="active site" description="Proton donor" evidence="5">
    <location>
        <position position="150"/>
    </location>
</feature>
<sequence length="675" mass="67854">MVTFRKAWKSRAALLVACVLAVLGPAMAHAGVAHAASPPPATNLGIWTSAEDSGSYSTVSGQSPDVANYYLDWGSSYPQSFFSPAQSAGASAFLEIEPWIGSQGSNTCSGSGPTMTTIGANGSAIQSYAKSIGSAIASAGKPVIVTFAHEFNVSGQYPWAQGDCEGTTPAQWVSAWDAVRNDIDSTANGLAYFMWVPNVFNGAGGTVIDPTPYWPGASNVDMVGVDGYPQSQYGETTFANTFAQTFSIIQGLSGESTIAQPKIFVAETNFSPLGSGSYESIPNMMSDICSNGGDGTLQWVGYSGLPNLTSAQWTALDTAQANDCNSPPLHSAPAVTTSAASGVTGTAATLNGTVNPEGAATTYQFQYGTSTGYGSVAPASPAGAGSGSSAVGESAVLSGLSPGTTYDYRLVATNAAGTTNGSNQTFTTPATPPPGNAFTPVGGLMQGTSLTQSVTAHAVGDVILLHVTTQGSAPPIGISGGGATWKQIGSTLRGSANSGFSAVVYEGTVTATGTATATVTTSGTPSAVRIAGQEYNPGSGQTGVLVAQANLDVTGTGTGPSITPTGSNELYSFYGFDTGTGTAGSTPGYTYELDSNGNPYVSDPASPPQPPVFGDPNVAFGIAVLMQTAPAQSAFTPVGGLMQGTSLTQSVTAHAVGDVILLHVTTQGSAPPIGI</sequence>
<dbReference type="InterPro" id="IPR013783">
    <property type="entry name" value="Ig-like_fold"/>
</dbReference>
<feature type="signal peptide" evidence="6">
    <location>
        <begin position="1"/>
        <end position="28"/>
    </location>
</feature>
<feature type="active site" description="Nucleophile" evidence="5">
    <location>
        <position position="267"/>
    </location>
</feature>
<dbReference type="InterPro" id="IPR003961">
    <property type="entry name" value="FN3_dom"/>
</dbReference>
<dbReference type="Proteomes" id="UP000749040">
    <property type="component" value="Unassembled WGS sequence"/>
</dbReference>
<proteinExistence type="inferred from homology"/>
<evidence type="ECO:0000256" key="2">
    <source>
        <dbReference type="ARBA" id="ARBA00022801"/>
    </source>
</evidence>
<gene>
    <name evidence="9" type="ORF">ITX44_25730</name>
</gene>
<name>A0ABS2TX21_9ACTN</name>
<dbReference type="PROSITE" id="PS51764">
    <property type="entry name" value="GH26"/>
    <property type="match status" value="1"/>
</dbReference>
<dbReference type="PANTHER" id="PTHR40079">
    <property type="entry name" value="MANNAN ENDO-1,4-BETA-MANNOSIDASE E-RELATED"/>
    <property type="match status" value="1"/>
</dbReference>
<dbReference type="RefSeq" id="WP_205359744.1">
    <property type="nucleotide sequence ID" value="NZ_JADKYB010000014.1"/>
</dbReference>
<feature type="domain" description="Fibronectin type-III" evidence="7">
    <location>
        <begin position="332"/>
        <end position="434"/>
    </location>
</feature>
<dbReference type="InterPro" id="IPR000805">
    <property type="entry name" value="Glyco_hydro_26"/>
</dbReference>
<evidence type="ECO:0000259" key="8">
    <source>
        <dbReference type="PROSITE" id="PS51764"/>
    </source>
</evidence>
<keyword evidence="4" id="KW-0624">Polysaccharide degradation</keyword>
<dbReference type="PANTHER" id="PTHR40079:SF6">
    <property type="entry name" value="GH26 DOMAIN-CONTAINING PROTEIN"/>
    <property type="match status" value="1"/>
</dbReference>
<evidence type="ECO:0000259" key="7">
    <source>
        <dbReference type="PROSITE" id="PS50853"/>
    </source>
</evidence>
<reference evidence="9 10" key="1">
    <citation type="submission" date="2021-01" db="EMBL/GenBank/DDBJ databases">
        <title>Streptomyces acididurans sp. nov., isolated from a peat swamp forest soil.</title>
        <authorList>
            <person name="Chantavorakit T."/>
            <person name="Duangmal K."/>
        </authorList>
    </citation>
    <scope>NUCLEOTIDE SEQUENCE [LARGE SCALE GENOMIC DNA]</scope>
    <source>
        <strain evidence="9 10">KK5PA1</strain>
    </source>
</reference>
<evidence type="ECO:0000256" key="4">
    <source>
        <dbReference type="ARBA" id="ARBA00023326"/>
    </source>
</evidence>
<feature type="non-terminal residue" evidence="9">
    <location>
        <position position="675"/>
    </location>
</feature>
<dbReference type="PROSITE" id="PS50853">
    <property type="entry name" value="FN3"/>
    <property type="match status" value="1"/>
</dbReference>